<evidence type="ECO:0000256" key="3">
    <source>
        <dbReference type="ARBA" id="ARBA00022729"/>
    </source>
</evidence>
<reference evidence="9 10" key="1">
    <citation type="journal article" date="2016" name="PLoS ONE">
        <title>Two Inducible Prophages of an Antarctic Pseudomonas sp. ANT_H14 Use the Same Capsid for Packaging Their Genomes - Characterization of a Novel Phage Helper-Satellite System.</title>
        <authorList>
            <person name="Dziewit L."/>
            <person name="Radlinska M."/>
        </authorList>
    </citation>
    <scope>NUCLEOTIDE SEQUENCE [LARGE SCALE GENOMIC DNA]</scope>
</reference>
<name>A0A1B0VMJ0_9CAUD</name>
<accession>A0A1B0VMJ0</accession>
<keyword evidence="3" id="KW-0732">Signal</keyword>
<keyword evidence="4" id="KW-0204">Cytolysis</keyword>
<evidence type="ECO:0000256" key="2">
    <source>
        <dbReference type="ARBA" id="ARBA00022612"/>
    </source>
</evidence>
<keyword evidence="2" id="KW-1188">Viral release from host cell</keyword>
<keyword evidence="10" id="KW-1185">Reference proteome</keyword>
<dbReference type="EMBL" id="KU708004">
    <property type="protein sequence ID" value="AMW64555.1"/>
    <property type="molecule type" value="Genomic_DNA"/>
</dbReference>
<dbReference type="Pfam" id="PF06085">
    <property type="entry name" value="Rz1"/>
    <property type="match status" value="1"/>
</dbReference>
<keyword evidence="6" id="KW-0578">Host cell lysis by virus</keyword>
<dbReference type="InterPro" id="IPR010346">
    <property type="entry name" value="O-spanin"/>
</dbReference>
<keyword evidence="5" id="KW-0472">Membrane</keyword>
<evidence type="ECO:0000256" key="7">
    <source>
        <dbReference type="ARBA" id="ARBA00023288"/>
    </source>
</evidence>
<feature type="region of interest" description="Disordered" evidence="8">
    <location>
        <begin position="1"/>
        <end position="31"/>
    </location>
</feature>
<evidence type="ECO:0000256" key="6">
    <source>
        <dbReference type="ARBA" id="ARBA00023142"/>
    </source>
</evidence>
<dbReference type="GO" id="GO:0044659">
    <property type="term" value="P:viral release from host cell by cytolysis"/>
    <property type="evidence" value="ECO:0007669"/>
    <property type="project" value="InterPro"/>
</dbReference>
<protein>
    <submittedName>
        <fullName evidence="9">Rz1 lysis protein</fullName>
    </submittedName>
</protein>
<evidence type="ECO:0000256" key="5">
    <source>
        <dbReference type="ARBA" id="ARBA00023136"/>
    </source>
</evidence>
<feature type="compositionally biased region" description="Basic residues" evidence="8">
    <location>
        <begin position="7"/>
        <end position="17"/>
    </location>
</feature>
<evidence type="ECO:0000256" key="4">
    <source>
        <dbReference type="ARBA" id="ARBA00022852"/>
    </source>
</evidence>
<evidence type="ECO:0000256" key="1">
    <source>
        <dbReference type="ARBA" id="ARBA00004635"/>
    </source>
</evidence>
<organism evidence="9 10">
    <name type="scientific">Pseudomonas phage phiAH14a</name>
    <dbReference type="NCBI Taxonomy" id="1805958"/>
    <lineage>
        <taxon>Viruses</taxon>
        <taxon>Duplodnaviria</taxon>
        <taxon>Heunggongvirae</taxon>
        <taxon>Uroviricota</taxon>
        <taxon>Caudoviricetes</taxon>
        <taxon>Miecznikowavirus</taxon>
        <taxon>Miecznikowavirus AH14a</taxon>
    </lineage>
</organism>
<dbReference type="Proteomes" id="UP000222764">
    <property type="component" value="Segment"/>
</dbReference>
<evidence type="ECO:0000256" key="8">
    <source>
        <dbReference type="SAM" id="MobiDB-lite"/>
    </source>
</evidence>
<gene>
    <name evidence="9" type="ORF">AH14a_p95</name>
</gene>
<comment type="subcellular location">
    <subcellularLocation>
        <location evidence="1">Membrane</location>
        <topology evidence="1">Lipid-anchor</topology>
    </subcellularLocation>
</comment>
<proteinExistence type="predicted"/>
<sequence length="104" mass="11190">MRQTPKPLRHWKSRRPPSKPAPTSMPGQPRRKRMISLKMKGCAVLLTTLLAGCASRAVVVPIAATCPAPPAPPAWAMQEPSNSLQLLDELFSISGPGSSLIKQP</sequence>
<evidence type="ECO:0000313" key="9">
    <source>
        <dbReference type="EMBL" id="AMW64555.1"/>
    </source>
</evidence>
<evidence type="ECO:0000313" key="10">
    <source>
        <dbReference type="Proteomes" id="UP000222764"/>
    </source>
</evidence>
<keyword evidence="7" id="KW-0449">Lipoprotein</keyword>
<dbReference type="GO" id="GO:0016020">
    <property type="term" value="C:membrane"/>
    <property type="evidence" value="ECO:0007669"/>
    <property type="project" value="UniProtKB-SubCell"/>
</dbReference>